<dbReference type="EMBL" id="LSMT01000123">
    <property type="protein sequence ID" value="PFX26572.1"/>
    <property type="molecule type" value="Genomic_DNA"/>
</dbReference>
<dbReference type="GO" id="GO:0005886">
    <property type="term" value="C:plasma membrane"/>
    <property type="evidence" value="ECO:0007669"/>
    <property type="project" value="TreeGrafter"/>
</dbReference>
<gene>
    <name evidence="13" type="primary">Npffr1</name>
    <name evidence="13" type="ORF">AWC38_SpisGene8758</name>
</gene>
<feature type="transmembrane region" description="Helical" evidence="11">
    <location>
        <begin position="115"/>
        <end position="132"/>
    </location>
</feature>
<dbReference type="GO" id="GO:0004983">
    <property type="term" value="F:neuropeptide Y receptor activity"/>
    <property type="evidence" value="ECO:0007669"/>
    <property type="project" value="InterPro"/>
</dbReference>
<dbReference type="InterPro" id="IPR000276">
    <property type="entry name" value="GPCR_Rhodpsn"/>
</dbReference>
<feature type="domain" description="G-protein coupled receptors family 1 profile" evidence="12">
    <location>
        <begin position="53"/>
        <end position="307"/>
    </location>
</feature>
<reference evidence="14" key="1">
    <citation type="journal article" date="2017" name="bioRxiv">
        <title>Comparative analysis of the genomes of Stylophora pistillata and Acropora digitifera provides evidence for extensive differences between species of corals.</title>
        <authorList>
            <person name="Voolstra C.R."/>
            <person name="Li Y."/>
            <person name="Liew Y.J."/>
            <person name="Baumgarten S."/>
            <person name="Zoccola D."/>
            <person name="Flot J.-F."/>
            <person name="Tambutte S."/>
            <person name="Allemand D."/>
            <person name="Aranda M."/>
        </authorList>
    </citation>
    <scope>NUCLEOTIDE SEQUENCE [LARGE SCALE GENOMIC DNA]</scope>
</reference>
<feature type="transmembrane region" description="Helical" evidence="11">
    <location>
        <begin position="248"/>
        <end position="272"/>
    </location>
</feature>
<proteinExistence type="inferred from homology"/>
<feature type="transmembrane region" description="Helical" evidence="11">
    <location>
        <begin position="153"/>
        <end position="173"/>
    </location>
</feature>
<evidence type="ECO:0000259" key="12">
    <source>
        <dbReference type="PROSITE" id="PS50262"/>
    </source>
</evidence>
<comment type="similarity">
    <text evidence="2 9">Belongs to the G-protein coupled receptor 1 family.</text>
</comment>
<feature type="transmembrane region" description="Helical" evidence="11">
    <location>
        <begin position="40"/>
        <end position="62"/>
    </location>
</feature>
<dbReference type="PANTHER" id="PTHR45695:SF9">
    <property type="entry name" value="LEUCOKININ RECEPTOR"/>
    <property type="match status" value="1"/>
</dbReference>
<dbReference type="Pfam" id="PF00001">
    <property type="entry name" value="7tm_1"/>
    <property type="match status" value="1"/>
</dbReference>
<keyword evidence="7 9" id="KW-0675">Receptor</keyword>
<keyword evidence="5 9" id="KW-0297">G-protein coupled receptor</keyword>
<feature type="transmembrane region" description="Helical" evidence="11">
    <location>
        <begin position="193"/>
        <end position="214"/>
    </location>
</feature>
<evidence type="ECO:0000256" key="9">
    <source>
        <dbReference type="RuleBase" id="RU000688"/>
    </source>
</evidence>
<dbReference type="Proteomes" id="UP000225706">
    <property type="component" value="Unassembled WGS sequence"/>
</dbReference>
<keyword evidence="8 9" id="KW-0807">Transducer</keyword>
<feature type="region of interest" description="Disordered" evidence="10">
    <location>
        <begin position="335"/>
        <end position="356"/>
    </location>
</feature>
<keyword evidence="6 11" id="KW-0472">Membrane</keyword>
<name>A0A2B4SDF9_STYPI</name>
<dbReference type="PROSITE" id="PS00237">
    <property type="entry name" value="G_PROTEIN_RECEP_F1_1"/>
    <property type="match status" value="1"/>
</dbReference>
<feature type="transmembrane region" description="Helical" evidence="11">
    <location>
        <begin position="74"/>
        <end position="95"/>
    </location>
</feature>
<comment type="caution">
    <text evidence="13">The sequence shown here is derived from an EMBL/GenBank/DDBJ whole genome shotgun (WGS) entry which is preliminary data.</text>
</comment>
<evidence type="ECO:0000313" key="13">
    <source>
        <dbReference type="EMBL" id="PFX26572.1"/>
    </source>
</evidence>
<evidence type="ECO:0000313" key="14">
    <source>
        <dbReference type="Proteomes" id="UP000225706"/>
    </source>
</evidence>
<evidence type="ECO:0000256" key="1">
    <source>
        <dbReference type="ARBA" id="ARBA00004141"/>
    </source>
</evidence>
<dbReference type="PROSITE" id="PS50262">
    <property type="entry name" value="G_PROTEIN_RECEP_F1_2"/>
    <property type="match status" value="1"/>
</dbReference>
<comment type="subcellular location">
    <subcellularLocation>
        <location evidence="1">Membrane</location>
        <topology evidence="1">Multi-pass membrane protein</topology>
    </subcellularLocation>
</comment>
<evidence type="ECO:0000256" key="10">
    <source>
        <dbReference type="SAM" id="MobiDB-lite"/>
    </source>
</evidence>
<dbReference type="OrthoDB" id="10037617at2759"/>
<dbReference type="SUPFAM" id="SSF81321">
    <property type="entry name" value="Family A G protein-coupled receptor-like"/>
    <property type="match status" value="1"/>
</dbReference>
<keyword evidence="14" id="KW-1185">Reference proteome</keyword>
<evidence type="ECO:0000256" key="11">
    <source>
        <dbReference type="SAM" id="Phobius"/>
    </source>
</evidence>
<evidence type="ECO:0000256" key="6">
    <source>
        <dbReference type="ARBA" id="ARBA00023136"/>
    </source>
</evidence>
<dbReference type="InterPro" id="IPR017452">
    <property type="entry name" value="GPCR_Rhodpsn_7TM"/>
</dbReference>
<keyword evidence="3 9" id="KW-0812">Transmembrane</keyword>
<dbReference type="PRINTS" id="PR01012">
    <property type="entry name" value="NRPEPTIDEYR"/>
</dbReference>
<protein>
    <submittedName>
        <fullName evidence="13">Neuropeptide FF receptor 1</fullName>
    </submittedName>
</protein>
<evidence type="ECO:0000256" key="5">
    <source>
        <dbReference type="ARBA" id="ARBA00023040"/>
    </source>
</evidence>
<organism evidence="13 14">
    <name type="scientific">Stylophora pistillata</name>
    <name type="common">Smooth cauliflower coral</name>
    <dbReference type="NCBI Taxonomy" id="50429"/>
    <lineage>
        <taxon>Eukaryota</taxon>
        <taxon>Metazoa</taxon>
        <taxon>Cnidaria</taxon>
        <taxon>Anthozoa</taxon>
        <taxon>Hexacorallia</taxon>
        <taxon>Scleractinia</taxon>
        <taxon>Astrocoeniina</taxon>
        <taxon>Pocilloporidae</taxon>
        <taxon>Stylophora</taxon>
    </lineage>
</organism>
<accession>A0A2B4SDF9</accession>
<dbReference type="InterPro" id="IPR000611">
    <property type="entry name" value="NPY_rcpt"/>
</dbReference>
<evidence type="ECO:0000256" key="8">
    <source>
        <dbReference type="ARBA" id="ARBA00023224"/>
    </source>
</evidence>
<dbReference type="PANTHER" id="PTHR45695">
    <property type="entry name" value="LEUCOKININ RECEPTOR-RELATED"/>
    <property type="match status" value="1"/>
</dbReference>
<evidence type="ECO:0000256" key="3">
    <source>
        <dbReference type="ARBA" id="ARBA00022692"/>
    </source>
</evidence>
<evidence type="ECO:0000256" key="2">
    <source>
        <dbReference type="ARBA" id="ARBA00010663"/>
    </source>
</evidence>
<evidence type="ECO:0000256" key="4">
    <source>
        <dbReference type="ARBA" id="ARBA00022989"/>
    </source>
</evidence>
<dbReference type="PRINTS" id="PR00237">
    <property type="entry name" value="GPCRRHODOPSN"/>
</dbReference>
<dbReference type="Gene3D" id="1.20.1070.10">
    <property type="entry name" value="Rhodopsin 7-helix transmembrane proteins"/>
    <property type="match status" value="1"/>
</dbReference>
<evidence type="ECO:0000256" key="7">
    <source>
        <dbReference type="ARBA" id="ARBA00023170"/>
    </source>
</evidence>
<sequence length="356" mass="40369">MDATSTVAAMETSNGTSMNTTATPGGIEVYDPLWVITIRWIIGAIIVLVGSIGNVMVCAVVYKNQRMQTAMNLFLVNLAVWDILVCLFNIPLTLIYNQLKSWPFGLFWCKTMPTLQVMNLSASTGSLVAITIERYRAICLPFTPPLSKFQAKLIIAIVSMSSFLVALPEVGAYKQAPPLGWLEMFPSNDLRKAYSLFLFLFCYFLPLLFIAPAYTRMILKLWRDDRDKNSSSSGVTEDPKNHKRKRNVLRMMVIVVLCYAICMLPTYATFLWLDFGLSGPPPNYYFALLSLMQMITFINSCVNPIIYWCLSDQFSKGFRKLFCCKKRLNTWSRHTQQSSSSSSDPHHHHQTIPTKV</sequence>
<dbReference type="AlphaFoldDB" id="A0A2B4SDF9"/>
<feature type="transmembrane region" description="Helical" evidence="11">
    <location>
        <begin position="284"/>
        <end position="310"/>
    </location>
</feature>
<dbReference type="STRING" id="50429.A0A2B4SDF9"/>
<dbReference type="SMART" id="SM01381">
    <property type="entry name" value="7TM_GPCR_Srsx"/>
    <property type="match status" value="1"/>
</dbReference>
<keyword evidence="4 11" id="KW-1133">Transmembrane helix</keyword>